<dbReference type="PANTHER" id="PTHR43334:SF1">
    <property type="entry name" value="3-HYDROXYPROPIONATE--COA LIGASE [ADP-FORMING]"/>
    <property type="match status" value="1"/>
</dbReference>
<evidence type="ECO:0000256" key="2">
    <source>
        <dbReference type="ARBA" id="ARBA00022741"/>
    </source>
</evidence>
<evidence type="ECO:0000256" key="3">
    <source>
        <dbReference type="ARBA" id="ARBA00022840"/>
    </source>
</evidence>
<gene>
    <name evidence="4" type="ORF">ADUPG1_013068</name>
</gene>
<dbReference type="Pfam" id="PF13549">
    <property type="entry name" value="ATP-grasp_5"/>
    <property type="match status" value="1"/>
</dbReference>
<comment type="caution">
    <text evidence="4">The sequence shown here is derived from an EMBL/GenBank/DDBJ whole genome shotgun (WGS) entry which is preliminary data.</text>
</comment>
<evidence type="ECO:0000313" key="5">
    <source>
        <dbReference type="Proteomes" id="UP001057375"/>
    </source>
</evidence>
<dbReference type="Gene3D" id="3.30.470.20">
    <property type="entry name" value="ATP-grasp fold, B domain"/>
    <property type="match status" value="1"/>
</dbReference>
<dbReference type="SUPFAM" id="SSF56059">
    <property type="entry name" value="Glutathione synthetase ATP-binding domain-like"/>
    <property type="match status" value="1"/>
</dbReference>
<keyword evidence="1 4" id="KW-0436">Ligase</keyword>
<proteinExistence type="predicted"/>
<keyword evidence="3" id="KW-0067">ATP-binding</keyword>
<keyword evidence="2" id="KW-0547">Nucleotide-binding</keyword>
<name>A0ABQ5K4V9_9EUKA</name>
<reference evidence="4" key="1">
    <citation type="submission" date="2022-03" db="EMBL/GenBank/DDBJ databases">
        <title>Draft genome sequence of Aduncisulcus paluster, a free-living microaerophilic Fornicata.</title>
        <authorList>
            <person name="Yuyama I."/>
            <person name="Kume K."/>
            <person name="Tamura T."/>
            <person name="Inagaki Y."/>
            <person name="Hashimoto T."/>
        </authorList>
    </citation>
    <scope>NUCLEOTIDE SEQUENCE</scope>
    <source>
        <strain evidence="4">NY0171</strain>
    </source>
</reference>
<dbReference type="EMBL" id="BQXS01012591">
    <property type="protein sequence ID" value="GKT25519.1"/>
    <property type="molecule type" value="Genomic_DNA"/>
</dbReference>
<keyword evidence="5" id="KW-1185">Reference proteome</keyword>
<feature type="non-terminal residue" evidence="4">
    <location>
        <position position="1"/>
    </location>
</feature>
<sequence>LESTLIFKALKGYRGSPAVDIDGLVDMLVGLAQLVVDLPEIAEIDMNPVLARPVSNVTLDARVLLAKDTSKSAPPLFTDALPASLVEAARQKFL</sequence>
<dbReference type="InterPro" id="IPR051538">
    <property type="entry name" value="Acyl-CoA_Synth/Transferase"/>
</dbReference>
<protein>
    <submittedName>
        <fullName evidence="4">Bifunctional acetate--CoA ligase family protein/GNAT family N-acetyltransferase</fullName>
    </submittedName>
</protein>
<evidence type="ECO:0000313" key="4">
    <source>
        <dbReference type="EMBL" id="GKT25519.1"/>
    </source>
</evidence>
<evidence type="ECO:0000256" key="1">
    <source>
        <dbReference type="ARBA" id="ARBA00022598"/>
    </source>
</evidence>
<dbReference type="PANTHER" id="PTHR43334">
    <property type="entry name" value="ACETATE--COA LIGASE [ADP-FORMING]"/>
    <property type="match status" value="1"/>
</dbReference>
<accession>A0ABQ5K4V9</accession>
<dbReference type="Proteomes" id="UP001057375">
    <property type="component" value="Unassembled WGS sequence"/>
</dbReference>
<dbReference type="GO" id="GO:0016874">
    <property type="term" value="F:ligase activity"/>
    <property type="evidence" value="ECO:0007669"/>
    <property type="project" value="UniProtKB-KW"/>
</dbReference>
<organism evidence="4 5">
    <name type="scientific">Aduncisulcus paluster</name>
    <dbReference type="NCBI Taxonomy" id="2918883"/>
    <lineage>
        <taxon>Eukaryota</taxon>
        <taxon>Metamonada</taxon>
        <taxon>Carpediemonas-like organisms</taxon>
        <taxon>Aduncisulcus</taxon>
    </lineage>
</organism>